<evidence type="ECO:0000256" key="1">
    <source>
        <dbReference type="SAM" id="Coils"/>
    </source>
</evidence>
<feature type="compositionally biased region" description="Polar residues" evidence="2">
    <location>
        <begin position="144"/>
        <end position="154"/>
    </location>
</feature>
<accession>A0A7J7LNQ4</accession>
<keyword evidence="4" id="KW-1185">Reference proteome</keyword>
<feature type="coiled-coil region" evidence="1">
    <location>
        <begin position="235"/>
        <end position="269"/>
    </location>
</feature>
<sequence length="319" mass="36701">MWPFNGAPLLLDIIPDADDADFAWSCVSDCPSSSKDSRREFVKDKRLQIASDDDKKINGEDDRCTHHADEDQNYQNIQEKLVGEDGENSEEEGEFNPDKHIDRPLDSHDNPDNGNCILSHHPFVEKGECSKENLLESVDKSDWAENNSQPQTCKGNIDRHRDLKSRRSVFDDEGSSDKDSEIVKDDQDSKQRKRKLIMSDVSDEEEGEDRHLQIHLDVPLPISRINKEQFLPDEYKKLEVLAFEMETTIASLEEDLARTNKEKEEILLRNKVLTSDVEVIYYRLSTKNSELKKLEQEVSSMLLTNALLELVEEKAIWIA</sequence>
<organism evidence="3 4">
    <name type="scientific">Kingdonia uniflora</name>
    <dbReference type="NCBI Taxonomy" id="39325"/>
    <lineage>
        <taxon>Eukaryota</taxon>
        <taxon>Viridiplantae</taxon>
        <taxon>Streptophyta</taxon>
        <taxon>Embryophyta</taxon>
        <taxon>Tracheophyta</taxon>
        <taxon>Spermatophyta</taxon>
        <taxon>Magnoliopsida</taxon>
        <taxon>Ranunculales</taxon>
        <taxon>Circaeasteraceae</taxon>
        <taxon>Kingdonia</taxon>
    </lineage>
</organism>
<feature type="region of interest" description="Disordered" evidence="2">
    <location>
        <begin position="47"/>
        <end position="119"/>
    </location>
</feature>
<reference evidence="3 4" key="1">
    <citation type="journal article" date="2020" name="IScience">
        <title>Genome Sequencing of the Endangered Kingdonia uniflora (Circaeasteraceae, Ranunculales) Reveals Potential Mechanisms of Evolutionary Specialization.</title>
        <authorList>
            <person name="Sun Y."/>
            <person name="Deng T."/>
            <person name="Zhang A."/>
            <person name="Moore M.J."/>
            <person name="Landis J.B."/>
            <person name="Lin N."/>
            <person name="Zhang H."/>
            <person name="Zhang X."/>
            <person name="Huang J."/>
            <person name="Zhang X."/>
            <person name="Sun H."/>
            <person name="Wang H."/>
        </authorList>
    </citation>
    <scope>NUCLEOTIDE SEQUENCE [LARGE SCALE GENOMIC DNA]</scope>
    <source>
        <strain evidence="3">TB1705</strain>
        <tissue evidence="3">Leaf</tissue>
    </source>
</reference>
<feature type="compositionally biased region" description="Basic and acidic residues" evidence="2">
    <location>
        <begin position="175"/>
        <end position="190"/>
    </location>
</feature>
<evidence type="ECO:0000313" key="4">
    <source>
        <dbReference type="Proteomes" id="UP000541444"/>
    </source>
</evidence>
<dbReference type="EMBL" id="JACGCM010002131">
    <property type="protein sequence ID" value="KAF6144263.1"/>
    <property type="molecule type" value="Genomic_DNA"/>
</dbReference>
<gene>
    <name evidence="3" type="ORF">GIB67_024490</name>
</gene>
<dbReference type="Proteomes" id="UP000541444">
    <property type="component" value="Unassembled WGS sequence"/>
</dbReference>
<evidence type="ECO:0000313" key="3">
    <source>
        <dbReference type="EMBL" id="KAF6144263.1"/>
    </source>
</evidence>
<name>A0A7J7LNQ4_9MAGN</name>
<comment type="caution">
    <text evidence="3">The sequence shown here is derived from an EMBL/GenBank/DDBJ whole genome shotgun (WGS) entry which is preliminary data.</text>
</comment>
<dbReference type="OrthoDB" id="3176171at2759"/>
<keyword evidence="1" id="KW-0175">Coiled coil</keyword>
<feature type="compositionally biased region" description="Basic and acidic residues" evidence="2">
    <location>
        <begin position="47"/>
        <end position="70"/>
    </location>
</feature>
<evidence type="ECO:0000256" key="2">
    <source>
        <dbReference type="SAM" id="MobiDB-lite"/>
    </source>
</evidence>
<feature type="compositionally biased region" description="Acidic residues" evidence="2">
    <location>
        <begin position="84"/>
        <end position="95"/>
    </location>
</feature>
<feature type="compositionally biased region" description="Basic and acidic residues" evidence="2">
    <location>
        <begin position="96"/>
        <end position="111"/>
    </location>
</feature>
<feature type="region of interest" description="Disordered" evidence="2">
    <location>
        <begin position="140"/>
        <end position="210"/>
    </location>
</feature>
<dbReference type="AlphaFoldDB" id="A0A7J7LNQ4"/>
<protein>
    <submittedName>
        <fullName evidence="3">Uncharacterized protein</fullName>
    </submittedName>
</protein>
<proteinExistence type="predicted"/>